<dbReference type="PRINTS" id="PR00411">
    <property type="entry name" value="PNDRDTASEI"/>
</dbReference>
<evidence type="ECO:0000256" key="3">
    <source>
        <dbReference type="ARBA" id="ARBA00022827"/>
    </source>
</evidence>
<feature type="binding site" evidence="5">
    <location>
        <position position="115"/>
    </location>
    <ligand>
        <name>FAD</name>
        <dbReference type="ChEBI" id="CHEBI:57692"/>
    </ligand>
</feature>
<dbReference type="Pfam" id="PF07992">
    <property type="entry name" value="Pyr_redox_2"/>
    <property type="match status" value="1"/>
</dbReference>
<feature type="binding site" evidence="5">
    <location>
        <position position="52"/>
    </location>
    <ligand>
        <name>FAD</name>
        <dbReference type="ChEBI" id="CHEBI:57692"/>
    </ligand>
</feature>
<dbReference type="SUPFAM" id="SSF51905">
    <property type="entry name" value="FAD/NAD(P)-binding domain"/>
    <property type="match status" value="1"/>
</dbReference>
<reference evidence="9 10" key="1">
    <citation type="journal article" date="2018" name="J. Microbiol.">
        <title>Leifsonia flava sp. nov., a novel actinobacterium isolated from the rhizosphere of Aquilegia viridiflora.</title>
        <authorList>
            <person name="Cai Y."/>
            <person name="Tao W.Z."/>
            <person name="Ma Y.J."/>
            <person name="Cheng J."/>
            <person name="Zhang M.Y."/>
            <person name="Zhang Y.X."/>
        </authorList>
    </citation>
    <scope>NUCLEOTIDE SEQUENCE [LARGE SCALE GENOMIC DNA]</scope>
    <source>
        <strain evidence="9 10">SYP-B2174</strain>
    </source>
</reference>
<dbReference type="EMBL" id="SPQZ01000005">
    <property type="protein sequence ID" value="TFV96416.1"/>
    <property type="molecule type" value="Genomic_DNA"/>
</dbReference>
<dbReference type="PIRSF" id="PIRSF000350">
    <property type="entry name" value="Mercury_reductase_MerA"/>
    <property type="match status" value="1"/>
</dbReference>
<evidence type="ECO:0000256" key="5">
    <source>
        <dbReference type="PIRSR" id="PIRSR000350-3"/>
    </source>
</evidence>
<gene>
    <name evidence="9" type="ORF">E4M00_13950</name>
</gene>
<dbReference type="GO" id="GO:0006103">
    <property type="term" value="P:2-oxoglutarate metabolic process"/>
    <property type="evidence" value="ECO:0007669"/>
    <property type="project" value="TreeGrafter"/>
</dbReference>
<dbReference type="GO" id="GO:0004148">
    <property type="term" value="F:dihydrolipoyl dehydrogenase (NADH) activity"/>
    <property type="evidence" value="ECO:0007669"/>
    <property type="project" value="TreeGrafter"/>
</dbReference>
<dbReference type="InterPro" id="IPR004099">
    <property type="entry name" value="Pyr_nucl-diS_OxRdtase_dimer"/>
</dbReference>
<comment type="caution">
    <text evidence="9">The sequence shown here is derived from an EMBL/GenBank/DDBJ whole genome shotgun (WGS) entry which is preliminary data.</text>
</comment>
<dbReference type="PANTHER" id="PTHR22912:SF151">
    <property type="entry name" value="DIHYDROLIPOYL DEHYDROGENASE, MITOCHONDRIAL"/>
    <property type="match status" value="1"/>
</dbReference>
<evidence type="ECO:0000256" key="2">
    <source>
        <dbReference type="ARBA" id="ARBA00022630"/>
    </source>
</evidence>
<feature type="domain" description="Pyridine nucleotide-disulphide oxidoreductase dimerisation" evidence="7">
    <location>
        <begin position="364"/>
        <end position="470"/>
    </location>
</feature>
<feature type="binding site" evidence="5">
    <location>
        <begin position="182"/>
        <end position="189"/>
    </location>
    <ligand>
        <name>NAD(+)</name>
        <dbReference type="ChEBI" id="CHEBI:57540"/>
    </ligand>
</feature>
<evidence type="ECO:0000313" key="9">
    <source>
        <dbReference type="EMBL" id="TFV96416.1"/>
    </source>
</evidence>
<evidence type="ECO:0000256" key="4">
    <source>
        <dbReference type="ARBA" id="ARBA00023027"/>
    </source>
</evidence>
<feature type="disulfide bond" description="Redox-active" evidence="6">
    <location>
        <begin position="43"/>
        <end position="48"/>
    </location>
</feature>
<keyword evidence="2" id="KW-0285">Flavoprotein</keyword>
<feature type="binding site" evidence="5">
    <location>
        <begin position="145"/>
        <end position="147"/>
    </location>
    <ligand>
        <name>FAD</name>
        <dbReference type="ChEBI" id="CHEBI:57692"/>
    </ligand>
</feature>
<evidence type="ECO:0000256" key="6">
    <source>
        <dbReference type="PIRSR" id="PIRSR000350-4"/>
    </source>
</evidence>
<keyword evidence="10" id="KW-1185">Reference proteome</keyword>
<organism evidence="9 10">
    <name type="scientific">Orlajensenia leifsoniae</name>
    <dbReference type="NCBI Taxonomy" id="2561933"/>
    <lineage>
        <taxon>Bacteria</taxon>
        <taxon>Bacillati</taxon>
        <taxon>Actinomycetota</taxon>
        <taxon>Actinomycetes</taxon>
        <taxon>Micrococcales</taxon>
        <taxon>Microbacteriaceae</taxon>
        <taxon>Orlajensenia</taxon>
    </lineage>
</organism>
<dbReference type="InterPro" id="IPR016156">
    <property type="entry name" value="FAD/NAD-linked_Rdtase_dimer_sf"/>
</dbReference>
<name>A0A4Y9QYY1_9MICO</name>
<dbReference type="GO" id="GO:0050660">
    <property type="term" value="F:flavin adenine dinucleotide binding"/>
    <property type="evidence" value="ECO:0007669"/>
    <property type="project" value="TreeGrafter"/>
</dbReference>
<keyword evidence="5" id="KW-0547">Nucleotide-binding</keyword>
<dbReference type="Proteomes" id="UP000298127">
    <property type="component" value="Unassembled WGS sequence"/>
</dbReference>
<dbReference type="InterPro" id="IPR023753">
    <property type="entry name" value="FAD/NAD-binding_dom"/>
</dbReference>
<dbReference type="InterPro" id="IPR001100">
    <property type="entry name" value="Pyr_nuc-diS_OxRdtase"/>
</dbReference>
<evidence type="ECO:0000256" key="1">
    <source>
        <dbReference type="ARBA" id="ARBA00007532"/>
    </source>
</evidence>
<keyword evidence="3 5" id="KW-0274">FAD</keyword>
<dbReference type="RefSeq" id="WP_135121107.1">
    <property type="nucleotide sequence ID" value="NZ_SPQZ01000005.1"/>
</dbReference>
<evidence type="ECO:0000259" key="8">
    <source>
        <dbReference type="Pfam" id="PF07992"/>
    </source>
</evidence>
<dbReference type="InterPro" id="IPR050151">
    <property type="entry name" value="Class-I_Pyr_Nuc-Dis_Oxidored"/>
</dbReference>
<feature type="binding site" evidence="5">
    <location>
        <position position="269"/>
    </location>
    <ligand>
        <name>NAD(+)</name>
        <dbReference type="ChEBI" id="CHEBI:57540"/>
    </ligand>
</feature>
<feature type="domain" description="FAD/NAD(P)-binding" evidence="8">
    <location>
        <begin position="6"/>
        <end position="330"/>
    </location>
</feature>
<protein>
    <submittedName>
        <fullName evidence="9">NAD(P)/FAD-dependent oxidoreductase</fullName>
    </submittedName>
</protein>
<dbReference type="Gene3D" id="3.30.390.30">
    <property type="match status" value="1"/>
</dbReference>
<dbReference type="SUPFAM" id="SSF55424">
    <property type="entry name" value="FAD/NAD-linked reductases, dimerisation (C-terminal) domain"/>
    <property type="match status" value="1"/>
</dbReference>
<dbReference type="PANTHER" id="PTHR22912">
    <property type="entry name" value="DISULFIDE OXIDOREDUCTASE"/>
    <property type="match status" value="1"/>
</dbReference>
<comment type="cofactor">
    <cofactor evidence="5">
        <name>FAD</name>
        <dbReference type="ChEBI" id="CHEBI:57692"/>
    </cofactor>
    <text evidence="5">Binds 1 FAD per subunit.</text>
</comment>
<evidence type="ECO:0000259" key="7">
    <source>
        <dbReference type="Pfam" id="PF02852"/>
    </source>
</evidence>
<feature type="binding site" evidence="5">
    <location>
        <position position="316"/>
    </location>
    <ligand>
        <name>FAD</name>
        <dbReference type="ChEBI" id="CHEBI:57692"/>
    </ligand>
</feature>
<comment type="similarity">
    <text evidence="1">Belongs to the class-I pyridine nucleotide-disulfide oxidoreductase family.</text>
</comment>
<evidence type="ECO:0000313" key="10">
    <source>
        <dbReference type="Proteomes" id="UP000298127"/>
    </source>
</evidence>
<dbReference type="Pfam" id="PF02852">
    <property type="entry name" value="Pyr_redox_dim"/>
    <property type="match status" value="1"/>
</dbReference>
<dbReference type="InterPro" id="IPR036188">
    <property type="entry name" value="FAD/NAD-bd_sf"/>
</dbReference>
<dbReference type="Gene3D" id="3.50.50.60">
    <property type="entry name" value="FAD/NAD(P)-binding domain"/>
    <property type="match status" value="2"/>
</dbReference>
<proteinExistence type="inferred from homology"/>
<sequence length="484" mass="49971">MTTRAYDLIIIGAGPVGENVADRAASGGLSVVIVEAELIGGECSYWACIPSKAILRPGAAIAAARRVGGAAEAVSGSINVAAVLKRRDYWVSDWDDSGQVEWLQGVGVDLVRGHGRITGPRTVSVTGPDGSITSLVAHHAVVVSTGSAALIPDVPGLAEIEPWTSREATGVQTVPKRLAILGGGVVAAEMATAYVSFGTEVTLIARSGLLGGLEPFAGEAVLAALREAGASVHLGRSIASASRTDAGEVEYTLDDGTALVADELLVATGRTPRSEDLGLETVGLKPGSWLDVDETLRVLTHGNPQLEGGWLYAVGDINHRVLLTHQGKYQGRAAGDVIVARAKGLAQDGGTWGVHAATADHRAVPSVVFSDPEVASVGLTADAAEEAGLRVKVLDYDLGAVSGSGLHADGYAGQVRAIVDLDREVLVGMTLVGADVAEMLHAATIAIVGEVPIARLWHAVPAFPTMSEVWLRLLEAYGRPTAED</sequence>
<dbReference type="AlphaFoldDB" id="A0A4Y9QYY1"/>
<accession>A0A4Y9QYY1</accession>
<dbReference type="PRINTS" id="PR00368">
    <property type="entry name" value="FADPNR"/>
</dbReference>
<keyword evidence="4 5" id="KW-0520">NAD</keyword>